<dbReference type="EC" id="2.5.1.2" evidence="1"/>
<dbReference type="Proteomes" id="UP000094578">
    <property type="component" value="Unassembled WGS sequence"/>
</dbReference>
<keyword evidence="4" id="KW-1185">Reference proteome</keyword>
<reference evidence="3 4" key="1">
    <citation type="submission" date="2016-08" db="EMBL/GenBank/DDBJ databases">
        <title>Genome sequencing of Paenibacillus sp. TI45-13ar, isolated from Korean traditional nuruk.</title>
        <authorList>
            <person name="Kim S.-J."/>
        </authorList>
    </citation>
    <scope>NUCLEOTIDE SEQUENCE [LARGE SCALE GENOMIC DNA]</scope>
    <source>
        <strain evidence="3 4">TI45-13ar</strain>
    </source>
</reference>
<evidence type="ECO:0000256" key="1">
    <source>
        <dbReference type="NCBIfam" id="TIGR04541"/>
    </source>
</evidence>
<organism evidence="3 4">
    <name type="scientific">Paenibacillus nuruki</name>
    <dbReference type="NCBI Taxonomy" id="1886670"/>
    <lineage>
        <taxon>Bacteria</taxon>
        <taxon>Bacillati</taxon>
        <taxon>Bacillota</taxon>
        <taxon>Bacilli</taxon>
        <taxon>Bacillales</taxon>
        <taxon>Paenibacillaceae</taxon>
        <taxon>Paenibacillus</taxon>
    </lineage>
</organism>
<keyword evidence="3" id="KW-0808">Transferase</keyword>
<dbReference type="AlphaFoldDB" id="A0A1E3L400"/>
<dbReference type="GO" id="GO:0050332">
    <property type="term" value="F:thiamine pyridinylase activity"/>
    <property type="evidence" value="ECO:0007669"/>
    <property type="project" value="UniProtKB-UniRule"/>
</dbReference>
<name>A0A1E3L400_9BACL</name>
<dbReference type="InterPro" id="IPR054393">
    <property type="entry name" value="Thiaminase-1_dom"/>
</dbReference>
<protein>
    <recommendedName>
        <fullName evidence="1">Thiamine pyridinylase</fullName>
        <ecNumber evidence="1">2.5.1.2</ecNumber>
    </recommendedName>
</protein>
<sequence>MRNSTVRQKGFLVVISFLMMFGILPNASYSYAAATDQPTVINVALYDYVPDPERFQQAVVKNWAEVEPNVRLNFVKWDGYEADPDANVDVFVFDAIFLSHFVDKGYLKAIPQNKIQDRQDIIDFAMEGCTVNGAAYCIPQIVCTNLLFYREDDTALASVRSVPDLYRILGERQSTGVIPENNEGLLIDMSSGTTKAAMYLDALLDTRQEYSDYTVLPDPNTLNSKAFKSLKQLQKMGGKDQIEYWPDNNDAYIRADWFRSGIGRAFIGYTEAMSSMGDYADDVNFKTISMSNKTDIPVFYGDMVGVNSAITDPAKQDIAIKLANVITASQTMVDAISPNEAKVYPQYLLPARHSVYQKMQQQFPIYSQLIPIATHPDNKIFKMGPDARNWIEQAKVTITDRLATVAVQ</sequence>
<dbReference type="InterPro" id="IPR030901">
    <property type="entry name" value="Thiaminase_BcmE"/>
</dbReference>
<dbReference type="SUPFAM" id="SSF53850">
    <property type="entry name" value="Periplasmic binding protein-like II"/>
    <property type="match status" value="1"/>
</dbReference>
<dbReference type="GO" id="GO:0009230">
    <property type="term" value="P:thiamine catabolic process"/>
    <property type="evidence" value="ECO:0007669"/>
    <property type="project" value="UniProtKB-UniRule"/>
</dbReference>
<comment type="caution">
    <text evidence="3">The sequence shown here is derived from an EMBL/GenBank/DDBJ whole genome shotgun (WGS) entry which is preliminary data.</text>
</comment>
<proteinExistence type="predicted"/>
<evidence type="ECO:0000313" key="4">
    <source>
        <dbReference type="Proteomes" id="UP000094578"/>
    </source>
</evidence>
<evidence type="ECO:0000313" key="3">
    <source>
        <dbReference type="EMBL" id="ODP28542.1"/>
    </source>
</evidence>
<evidence type="ECO:0000259" key="2">
    <source>
        <dbReference type="Pfam" id="PF22141"/>
    </source>
</evidence>
<dbReference type="NCBIfam" id="TIGR04541">
    <property type="entry name" value="thiaminase_BcmE"/>
    <property type="match status" value="1"/>
</dbReference>
<feature type="domain" description="Thiaminase-1 insert" evidence="2">
    <location>
        <begin position="144"/>
        <end position="291"/>
    </location>
</feature>
<accession>A0A1E3L400</accession>
<dbReference type="Pfam" id="PF22141">
    <property type="entry name" value="Thiaminase-1_dom"/>
    <property type="match status" value="1"/>
</dbReference>
<gene>
    <name evidence="3" type="ORF">PTI45_02087</name>
</gene>
<dbReference type="EMBL" id="MDER01000036">
    <property type="protein sequence ID" value="ODP28542.1"/>
    <property type="molecule type" value="Genomic_DNA"/>
</dbReference>
<dbReference type="STRING" id="1886670.PTI45_02087"/>
<dbReference type="Gene3D" id="3.40.190.10">
    <property type="entry name" value="Periplasmic binding protein-like II"/>
    <property type="match status" value="2"/>
</dbReference>
<dbReference type="RefSeq" id="WP_069327513.1">
    <property type="nucleotide sequence ID" value="NZ_MDER01000036.1"/>
</dbReference>